<feature type="compositionally biased region" description="Basic and acidic residues" evidence="1">
    <location>
        <begin position="634"/>
        <end position="643"/>
    </location>
</feature>
<feature type="compositionally biased region" description="Polar residues" evidence="1">
    <location>
        <begin position="646"/>
        <end position="656"/>
    </location>
</feature>
<evidence type="ECO:0000256" key="2">
    <source>
        <dbReference type="SAM" id="Phobius"/>
    </source>
</evidence>
<dbReference type="PANTHER" id="PTHR47380:SF4">
    <property type="entry name" value="OS02G0533000 PROTEIN"/>
    <property type="match status" value="1"/>
</dbReference>
<organism evidence="3">
    <name type="scientific">Chrysotila carterae</name>
    <name type="common">Marine alga</name>
    <name type="synonym">Syracosphaera carterae</name>
    <dbReference type="NCBI Taxonomy" id="13221"/>
    <lineage>
        <taxon>Eukaryota</taxon>
        <taxon>Haptista</taxon>
        <taxon>Haptophyta</taxon>
        <taxon>Prymnesiophyceae</taxon>
        <taxon>Isochrysidales</taxon>
        <taxon>Isochrysidaceae</taxon>
        <taxon>Chrysotila</taxon>
    </lineage>
</organism>
<evidence type="ECO:0000313" key="3">
    <source>
        <dbReference type="EMBL" id="CAE0761778.1"/>
    </source>
</evidence>
<feature type="transmembrane region" description="Helical" evidence="2">
    <location>
        <begin position="569"/>
        <end position="587"/>
    </location>
</feature>
<reference evidence="3" key="1">
    <citation type="submission" date="2021-01" db="EMBL/GenBank/DDBJ databases">
        <authorList>
            <person name="Corre E."/>
            <person name="Pelletier E."/>
            <person name="Niang G."/>
            <person name="Scheremetjew M."/>
            <person name="Finn R."/>
            <person name="Kale V."/>
            <person name="Holt S."/>
            <person name="Cochrane G."/>
            <person name="Meng A."/>
            <person name="Brown T."/>
            <person name="Cohen L."/>
        </authorList>
    </citation>
    <scope>NUCLEOTIDE SEQUENCE</scope>
    <source>
        <strain evidence="3">CCMP645</strain>
    </source>
</reference>
<keyword evidence="2" id="KW-0812">Transmembrane</keyword>
<feature type="transmembrane region" description="Helical" evidence="2">
    <location>
        <begin position="222"/>
        <end position="246"/>
    </location>
</feature>
<keyword evidence="2" id="KW-0472">Membrane</keyword>
<name>A0A7S4BCP5_CHRCT</name>
<keyword evidence="2" id="KW-1133">Transmembrane helix</keyword>
<evidence type="ECO:0000256" key="1">
    <source>
        <dbReference type="SAM" id="MobiDB-lite"/>
    </source>
</evidence>
<proteinExistence type="predicted"/>
<accession>A0A7S4BCP5</accession>
<dbReference type="InterPro" id="IPR044200">
    <property type="entry name" value="At5g03900-like"/>
</dbReference>
<dbReference type="AlphaFoldDB" id="A0A7S4BCP5"/>
<feature type="compositionally biased region" description="Basic and acidic residues" evidence="1">
    <location>
        <begin position="661"/>
        <end position="673"/>
    </location>
</feature>
<feature type="transmembrane region" description="Helical" evidence="2">
    <location>
        <begin position="528"/>
        <end position="549"/>
    </location>
</feature>
<gene>
    <name evidence="3" type="ORF">PCAR00345_LOCUS14390</name>
</gene>
<dbReference type="EMBL" id="HBIZ01022774">
    <property type="protein sequence ID" value="CAE0761778.1"/>
    <property type="molecule type" value="Transcribed_RNA"/>
</dbReference>
<sequence length="673" mass="72503">MPALLLSSSATAVLPYATLSTISMVSPIVKYPSFASMPPRLHPLMAQGPLVQSSDAHPQEFCVSRSKYASDTIAELRTLRPARTSSLQMLAAGLGPSLTNAFGAQAPHAVVRLQARSARTLAPRMVLSEDEIPSERLIRAVERLGGGRVSAADVAAQGGMDLLETRRQLLLLARLVGADMQVSSEGELVFVFSRGIRNQLRAASWKAKARDTWTQVKPGVYWLLRASFGVALVSSVAIATVGIAALSASGNRDDDRQSSSSPMVRLGPNPLDFLYYSTRPYGYARYNNGPDEEMGFLQSCFSLLFGDGDPNRELESRQARAVAALVRAQGGAVTAEQLAPLLLPPFTPKEAEQMSMGEGWVTDALVRFGGEPVVTNDGDIVYVFPELMITAGKDPPRRLLAPSSRAGSLAVSSDARQAVSSALLHDSPPDGWRPSIGESVVVVDILEKAYTSAGWGRVRAVDRSELAPFVGREGVVVRDDRDSLPFQVDFGGNRRASFSRRELRPAVSADLALKELPYRFSIAPPGQLVAAAALGVLNIGAVSYLGNLLRAARLGYIGASASTVAGLSAIYPALLLYAVGFVAVPVIRSAALGKRNREIERRNQVREAWGAALAATPWPALRRKLDRAKAMRPTRKELRESDAVFRSSSDGMQDSPPSLDDFDRRLAKRDRSQ</sequence>
<feature type="region of interest" description="Disordered" evidence="1">
    <location>
        <begin position="626"/>
        <end position="673"/>
    </location>
</feature>
<dbReference type="PANTHER" id="PTHR47380">
    <property type="entry name" value="OS02G0533000 PROTEIN"/>
    <property type="match status" value="1"/>
</dbReference>
<protein>
    <submittedName>
        <fullName evidence="3">Uncharacterized protein</fullName>
    </submittedName>
</protein>